<dbReference type="SUPFAM" id="SSF57667">
    <property type="entry name" value="beta-beta-alpha zinc fingers"/>
    <property type="match status" value="4"/>
</dbReference>
<keyword evidence="13" id="KW-1185">Reference proteome</keyword>
<dbReference type="GO" id="GO:0000981">
    <property type="term" value="F:DNA-binding transcription factor activity, RNA polymerase II-specific"/>
    <property type="evidence" value="ECO:0007669"/>
    <property type="project" value="TreeGrafter"/>
</dbReference>
<feature type="compositionally biased region" description="Acidic residues" evidence="11">
    <location>
        <begin position="666"/>
        <end position="681"/>
    </location>
</feature>
<evidence type="ECO:0000256" key="10">
    <source>
        <dbReference type="PROSITE-ProRule" id="PRU00042"/>
    </source>
</evidence>
<keyword evidence="9" id="KW-0539">Nucleus</keyword>
<keyword evidence="8" id="KW-0804">Transcription</keyword>
<dbReference type="GO" id="GO:0000977">
    <property type="term" value="F:RNA polymerase II transcription regulatory region sequence-specific DNA binding"/>
    <property type="evidence" value="ECO:0007669"/>
    <property type="project" value="TreeGrafter"/>
</dbReference>
<sequence>MMGETLENKKGQNLETIISKLSKEQPARKRNSYLLISGIDHSSLMFHVGSSGHESDEDDEPDLFQCGKCRQMFTNLQKYLRHKSSRECRQKSASTPSTVTSPGFSEPGTLEGYEENSVSQSPPKRKHDRKGIARRVSNVPEADSDPPSPETPVILRDPPRPFAVGQPIAMGMSPVCTVINGLPSPVSRSGISAFQPPIPTLKSPTERSPIYSRPEISHQGPTLTSRQGYSLAYTQPQQTPMQHVIINNPVHPGHILAGHGWPRATIAVDPHFSNSKEPIGSPHAPPQVRPDGKRAATSESHVQTPGMTAKSTAPPIVVHLKERGRPIRPKETGLTEEELTEELITPSGQKVFKCKKCEKEFSFSSRLKRHLLVHTGARPFECPICLRRFTQAVDLKRHMLRHSGQKPHVCHYCGKQYTRGDRLKVHLLSHSEASNHSMSSQPYNCSRCNQSFEEAEHLHLHTCGKLEDDPDNPAINDLDKAAHEEEDISNQGSFNQEDSMSGSEDRGEHKPKIYRCEICHSTFTKSTSLKAHLMKHTGERKYRCEHCSKTFFSSSSLKIHVRVHTGDRPFKCKDCPRKFSDPSNFNKHKRWHAKQRAHAGYGEYSMHAISIPTSNAVVDESSETKRRRMSDNDSIGTSSLKERHDSGASSYEVEGGQTPEGSDTLFVDDEDEEISVDDDEVQVGFTSPKVLVGMEDNVSDNEHTAMEKEEEKEQQQQLPEETKEEEEKDEKVEEK</sequence>
<feature type="domain" description="C2H2-type" evidence="12">
    <location>
        <begin position="352"/>
        <end position="379"/>
    </location>
</feature>
<feature type="domain" description="C2H2-type" evidence="12">
    <location>
        <begin position="408"/>
        <end position="435"/>
    </location>
</feature>
<dbReference type="Pfam" id="PF00096">
    <property type="entry name" value="zf-C2H2"/>
    <property type="match status" value="5"/>
</dbReference>
<feature type="compositionally biased region" description="Basic residues" evidence="11">
    <location>
        <begin position="123"/>
        <end position="133"/>
    </location>
</feature>
<dbReference type="SMART" id="SM00355">
    <property type="entry name" value="ZnF_C2H2"/>
    <property type="match status" value="7"/>
</dbReference>
<evidence type="ECO:0000313" key="14">
    <source>
        <dbReference type="RefSeq" id="XP_031561213.1"/>
    </source>
</evidence>
<keyword evidence="5" id="KW-0862">Zinc</keyword>
<evidence type="ECO:0000256" key="8">
    <source>
        <dbReference type="ARBA" id="ARBA00023163"/>
    </source>
</evidence>
<feature type="region of interest" description="Disordered" evidence="11">
    <location>
        <begin position="485"/>
        <end position="508"/>
    </location>
</feature>
<dbReference type="InterPro" id="IPR013087">
    <property type="entry name" value="Znf_C2H2_type"/>
</dbReference>
<keyword evidence="3" id="KW-0677">Repeat</keyword>
<protein>
    <submittedName>
        <fullName evidence="14">Zinc finger protein 768-like isoform X1</fullName>
    </submittedName>
</protein>
<feature type="region of interest" description="Disordered" evidence="11">
    <location>
        <begin position="615"/>
        <end position="735"/>
    </location>
</feature>
<comment type="subcellular location">
    <subcellularLocation>
        <location evidence="1">Nucleus</location>
    </subcellularLocation>
</comment>
<organism evidence="13 14">
    <name type="scientific">Actinia tenebrosa</name>
    <name type="common">Australian red waratah sea anemone</name>
    <dbReference type="NCBI Taxonomy" id="6105"/>
    <lineage>
        <taxon>Eukaryota</taxon>
        <taxon>Metazoa</taxon>
        <taxon>Cnidaria</taxon>
        <taxon>Anthozoa</taxon>
        <taxon>Hexacorallia</taxon>
        <taxon>Actiniaria</taxon>
        <taxon>Actiniidae</taxon>
        <taxon>Actinia</taxon>
    </lineage>
</organism>
<feature type="domain" description="C2H2-type" evidence="12">
    <location>
        <begin position="514"/>
        <end position="541"/>
    </location>
</feature>
<dbReference type="FunFam" id="3.30.160.60:FF:000671">
    <property type="entry name" value="Zinc finger protein 26"/>
    <property type="match status" value="1"/>
</dbReference>
<evidence type="ECO:0000256" key="3">
    <source>
        <dbReference type="ARBA" id="ARBA00022737"/>
    </source>
</evidence>
<accession>A0A6P8I0G0</accession>
<evidence type="ECO:0000256" key="2">
    <source>
        <dbReference type="ARBA" id="ARBA00022723"/>
    </source>
</evidence>
<reference evidence="14" key="1">
    <citation type="submission" date="2025-08" db="UniProtKB">
        <authorList>
            <consortium name="RefSeq"/>
        </authorList>
    </citation>
    <scope>IDENTIFICATION</scope>
    <source>
        <tissue evidence="14">Tentacle</tissue>
    </source>
</reference>
<feature type="region of interest" description="Disordered" evidence="11">
    <location>
        <begin position="82"/>
        <end position="159"/>
    </location>
</feature>
<dbReference type="FunFam" id="3.30.160.60:FF:000303">
    <property type="entry name" value="Zinc finger protein 41"/>
    <property type="match status" value="1"/>
</dbReference>
<evidence type="ECO:0000256" key="5">
    <source>
        <dbReference type="ARBA" id="ARBA00022833"/>
    </source>
</evidence>
<dbReference type="PROSITE" id="PS00028">
    <property type="entry name" value="ZINC_FINGER_C2H2_1"/>
    <property type="match status" value="6"/>
</dbReference>
<dbReference type="AlphaFoldDB" id="A0A6P8I0G0"/>
<dbReference type="Proteomes" id="UP000515163">
    <property type="component" value="Unplaced"/>
</dbReference>
<evidence type="ECO:0000256" key="4">
    <source>
        <dbReference type="ARBA" id="ARBA00022771"/>
    </source>
</evidence>
<keyword evidence="6" id="KW-0805">Transcription regulation</keyword>
<feature type="compositionally biased region" description="Polar residues" evidence="11">
    <location>
        <begin position="91"/>
        <end position="103"/>
    </location>
</feature>
<gene>
    <name evidence="14" type="primary">LOC116297179</name>
</gene>
<evidence type="ECO:0000256" key="9">
    <source>
        <dbReference type="ARBA" id="ARBA00023242"/>
    </source>
</evidence>
<feature type="domain" description="C2H2-type" evidence="12">
    <location>
        <begin position="380"/>
        <end position="407"/>
    </location>
</feature>
<dbReference type="KEGG" id="aten:116297179"/>
<dbReference type="FunFam" id="3.30.160.60:FF:000446">
    <property type="entry name" value="Zinc finger protein"/>
    <property type="match status" value="1"/>
</dbReference>
<feature type="compositionally biased region" description="Basic and acidic residues" evidence="11">
    <location>
        <begin position="700"/>
        <end position="714"/>
    </location>
</feature>
<evidence type="ECO:0000313" key="13">
    <source>
        <dbReference type="Proteomes" id="UP000515163"/>
    </source>
</evidence>
<dbReference type="InParanoid" id="A0A6P8I0G0"/>
<dbReference type="OrthoDB" id="654211at2759"/>
<evidence type="ECO:0000256" key="1">
    <source>
        <dbReference type="ARBA" id="ARBA00004123"/>
    </source>
</evidence>
<evidence type="ECO:0000256" key="7">
    <source>
        <dbReference type="ARBA" id="ARBA00023125"/>
    </source>
</evidence>
<feature type="region of interest" description="Disordered" evidence="11">
    <location>
        <begin position="195"/>
        <end position="223"/>
    </location>
</feature>
<feature type="domain" description="C2H2-type" evidence="12">
    <location>
        <begin position="570"/>
        <end position="597"/>
    </location>
</feature>
<feature type="compositionally biased region" description="Polar residues" evidence="11">
    <location>
        <begin position="297"/>
        <end position="310"/>
    </location>
</feature>
<feature type="domain" description="C2H2-type" evidence="12">
    <location>
        <begin position="443"/>
        <end position="470"/>
    </location>
</feature>
<keyword evidence="4 10" id="KW-0863">Zinc-finger</keyword>
<keyword evidence="7" id="KW-0238">DNA-binding</keyword>
<dbReference type="FunFam" id="3.30.160.60:FF:000340">
    <property type="entry name" value="zinc finger protein 473 isoform X1"/>
    <property type="match status" value="1"/>
</dbReference>
<dbReference type="GO" id="GO:0005634">
    <property type="term" value="C:nucleus"/>
    <property type="evidence" value="ECO:0007669"/>
    <property type="project" value="TreeGrafter"/>
</dbReference>
<dbReference type="PANTHER" id="PTHR24379">
    <property type="entry name" value="KRAB AND ZINC FINGER DOMAIN-CONTAINING"/>
    <property type="match status" value="1"/>
</dbReference>
<evidence type="ECO:0000259" key="12">
    <source>
        <dbReference type="PROSITE" id="PS50157"/>
    </source>
</evidence>
<dbReference type="PANTHER" id="PTHR24379:SF81">
    <property type="entry name" value="CCCTC-BINDING FACTOR LIKE"/>
    <property type="match status" value="1"/>
</dbReference>
<proteinExistence type="predicted"/>
<dbReference type="PROSITE" id="PS50157">
    <property type="entry name" value="ZINC_FINGER_C2H2_2"/>
    <property type="match status" value="7"/>
</dbReference>
<dbReference type="InterPro" id="IPR036236">
    <property type="entry name" value="Znf_C2H2_sf"/>
</dbReference>
<dbReference type="RefSeq" id="XP_031561213.1">
    <property type="nucleotide sequence ID" value="XM_031705353.1"/>
</dbReference>
<feature type="region of interest" description="Disordered" evidence="11">
    <location>
        <begin position="271"/>
        <end position="310"/>
    </location>
</feature>
<name>A0A6P8I0G0_ACTTE</name>
<feature type="compositionally biased region" description="Polar residues" evidence="11">
    <location>
        <begin position="489"/>
        <end position="502"/>
    </location>
</feature>
<feature type="domain" description="C2H2-type" evidence="12">
    <location>
        <begin position="542"/>
        <end position="569"/>
    </location>
</feature>
<dbReference type="GO" id="GO:0008270">
    <property type="term" value="F:zinc ion binding"/>
    <property type="evidence" value="ECO:0007669"/>
    <property type="project" value="UniProtKB-KW"/>
</dbReference>
<keyword evidence="2" id="KW-0479">Metal-binding</keyword>
<dbReference type="Gene3D" id="3.30.160.60">
    <property type="entry name" value="Classic Zinc Finger"/>
    <property type="match status" value="6"/>
</dbReference>
<evidence type="ECO:0000256" key="6">
    <source>
        <dbReference type="ARBA" id="ARBA00023015"/>
    </source>
</evidence>
<dbReference type="FunFam" id="3.30.160.60:FF:000100">
    <property type="entry name" value="Zinc finger 45-like"/>
    <property type="match status" value="1"/>
</dbReference>
<evidence type="ECO:0000256" key="11">
    <source>
        <dbReference type="SAM" id="MobiDB-lite"/>
    </source>
</evidence>
<dbReference type="GeneID" id="116297179"/>